<sequence>MNGYNFHMECHNCGKSTMNCGMCMKSSSYTDEDNDFYGIIEDIIQLTYPLILNFHVVLFKCCWVDPVRDMKLHPRYHLVDVDFKKVYQKDEPFILAQQAVHVYYIEHPSMKRDKADWMVVCKTKARRVVDESRWTDIAYQPEEVIPIPAVATDNQTYDLSAAQQQGAGTSRTQYGETDNEQDEDGEDSSEEYENNEFKTL</sequence>
<evidence type="ECO:0000256" key="1">
    <source>
        <dbReference type="SAM" id="MobiDB-lite"/>
    </source>
</evidence>
<feature type="region of interest" description="Disordered" evidence="1">
    <location>
        <begin position="160"/>
        <end position="200"/>
    </location>
</feature>
<feature type="compositionally biased region" description="Polar residues" evidence="1">
    <location>
        <begin position="160"/>
        <end position="176"/>
    </location>
</feature>
<dbReference type="PANTHER" id="PTHR48258">
    <property type="entry name" value="DUF4218 DOMAIN-CONTAINING PROTEIN-RELATED"/>
    <property type="match status" value="1"/>
</dbReference>
<dbReference type="Pfam" id="PF13952">
    <property type="entry name" value="DUF4216"/>
    <property type="match status" value="1"/>
</dbReference>
<dbReference type="EMBL" id="JACGWN010000013">
    <property type="protein sequence ID" value="KAL0410931.1"/>
    <property type="molecule type" value="Genomic_DNA"/>
</dbReference>
<dbReference type="InterPro" id="IPR025312">
    <property type="entry name" value="DUF4216"/>
</dbReference>
<reference evidence="3" key="2">
    <citation type="journal article" date="2024" name="Plant">
        <title>Genomic evolution and insights into agronomic trait innovations of Sesamum species.</title>
        <authorList>
            <person name="Miao H."/>
            <person name="Wang L."/>
            <person name="Qu L."/>
            <person name="Liu H."/>
            <person name="Sun Y."/>
            <person name="Le M."/>
            <person name="Wang Q."/>
            <person name="Wei S."/>
            <person name="Zheng Y."/>
            <person name="Lin W."/>
            <person name="Duan Y."/>
            <person name="Cao H."/>
            <person name="Xiong S."/>
            <person name="Wang X."/>
            <person name="Wei L."/>
            <person name="Li C."/>
            <person name="Ma Q."/>
            <person name="Ju M."/>
            <person name="Zhao R."/>
            <person name="Li G."/>
            <person name="Mu C."/>
            <person name="Tian Q."/>
            <person name="Mei H."/>
            <person name="Zhang T."/>
            <person name="Gao T."/>
            <person name="Zhang H."/>
        </authorList>
    </citation>
    <scope>NUCLEOTIDE SEQUENCE</scope>
    <source>
        <strain evidence="3">KEN1</strain>
    </source>
</reference>
<protein>
    <recommendedName>
        <fullName evidence="2">DUF4216 domain-containing protein</fullName>
    </recommendedName>
</protein>
<proteinExistence type="predicted"/>
<comment type="caution">
    <text evidence="3">The sequence shown here is derived from an EMBL/GenBank/DDBJ whole genome shotgun (WGS) entry which is preliminary data.</text>
</comment>
<feature type="domain" description="DUF4216" evidence="2">
    <location>
        <begin position="44"/>
        <end position="120"/>
    </location>
</feature>
<reference evidence="3" key="1">
    <citation type="submission" date="2020-06" db="EMBL/GenBank/DDBJ databases">
        <authorList>
            <person name="Li T."/>
            <person name="Hu X."/>
            <person name="Zhang T."/>
            <person name="Song X."/>
            <person name="Zhang H."/>
            <person name="Dai N."/>
            <person name="Sheng W."/>
            <person name="Hou X."/>
            <person name="Wei L."/>
        </authorList>
    </citation>
    <scope>NUCLEOTIDE SEQUENCE</scope>
    <source>
        <strain evidence="3">KEN1</strain>
        <tissue evidence="3">Leaf</tissue>
    </source>
</reference>
<accession>A0AAW2U0Z0</accession>
<feature type="compositionally biased region" description="Acidic residues" evidence="1">
    <location>
        <begin position="177"/>
        <end position="194"/>
    </location>
</feature>
<dbReference type="AlphaFoldDB" id="A0AAW2U0Z0"/>
<organism evidence="3">
    <name type="scientific">Sesamum latifolium</name>
    <dbReference type="NCBI Taxonomy" id="2727402"/>
    <lineage>
        <taxon>Eukaryota</taxon>
        <taxon>Viridiplantae</taxon>
        <taxon>Streptophyta</taxon>
        <taxon>Embryophyta</taxon>
        <taxon>Tracheophyta</taxon>
        <taxon>Spermatophyta</taxon>
        <taxon>Magnoliopsida</taxon>
        <taxon>eudicotyledons</taxon>
        <taxon>Gunneridae</taxon>
        <taxon>Pentapetalae</taxon>
        <taxon>asterids</taxon>
        <taxon>lamiids</taxon>
        <taxon>Lamiales</taxon>
        <taxon>Pedaliaceae</taxon>
        <taxon>Sesamum</taxon>
    </lineage>
</organism>
<gene>
    <name evidence="3" type="ORF">Slati_3682800</name>
</gene>
<name>A0AAW2U0Z0_9LAMI</name>
<evidence type="ECO:0000313" key="3">
    <source>
        <dbReference type="EMBL" id="KAL0410931.1"/>
    </source>
</evidence>
<dbReference type="PANTHER" id="PTHR48258:SF4">
    <property type="entry name" value="DUF4216 DOMAIN-CONTAINING PROTEIN"/>
    <property type="match status" value="1"/>
</dbReference>
<evidence type="ECO:0000259" key="2">
    <source>
        <dbReference type="Pfam" id="PF13952"/>
    </source>
</evidence>